<dbReference type="Pfam" id="PF02954">
    <property type="entry name" value="HTH_8"/>
    <property type="match status" value="1"/>
</dbReference>
<dbReference type="CDD" id="cd00009">
    <property type="entry name" value="AAA"/>
    <property type="match status" value="1"/>
</dbReference>
<dbReference type="PANTHER" id="PTHR32071:SF119">
    <property type="entry name" value="SIGMA L-DEPENDENT TRANSCRIPTIONAL REGULATOR YPLP-RELATED"/>
    <property type="match status" value="1"/>
</dbReference>
<dbReference type="InterPro" id="IPR003018">
    <property type="entry name" value="GAF"/>
</dbReference>
<reference evidence="7 8" key="1">
    <citation type="journal article" date="2017" name="ISME J.">
        <title>Energy and carbon metabolisms in a deep terrestrial subsurface fluid microbial community.</title>
        <authorList>
            <person name="Momper L."/>
            <person name="Jungbluth S.P."/>
            <person name="Lee M.D."/>
            <person name="Amend J.P."/>
        </authorList>
    </citation>
    <scope>NUCLEOTIDE SEQUENCE [LARGE SCALE GENOMIC DNA]</scope>
    <source>
        <strain evidence="7">SURF_26</strain>
    </source>
</reference>
<dbReference type="SMART" id="SM00065">
    <property type="entry name" value="GAF"/>
    <property type="match status" value="1"/>
</dbReference>
<dbReference type="AlphaFoldDB" id="A0A3A4QXZ5"/>
<dbReference type="Pfam" id="PF25601">
    <property type="entry name" value="AAA_lid_14"/>
    <property type="match status" value="1"/>
</dbReference>
<evidence type="ECO:0000256" key="5">
    <source>
        <dbReference type="ARBA" id="ARBA00023163"/>
    </source>
</evidence>
<dbReference type="PRINTS" id="PR01590">
    <property type="entry name" value="HTHFIS"/>
</dbReference>
<dbReference type="PANTHER" id="PTHR32071">
    <property type="entry name" value="TRANSCRIPTIONAL REGULATORY PROTEIN"/>
    <property type="match status" value="1"/>
</dbReference>
<keyword evidence="2" id="KW-0067">ATP-binding</keyword>
<proteinExistence type="predicted"/>
<organism evidence="7 8">
    <name type="scientific">Candidatus Auribacter fodinae</name>
    <dbReference type="NCBI Taxonomy" id="2093366"/>
    <lineage>
        <taxon>Bacteria</taxon>
        <taxon>Pseudomonadati</taxon>
        <taxon>Candidatus Auribacterota</taxon>
        <taxon>Candidatus Auribacteria</taxon>
        <taxon>Candidatus Auribacterales</taxon>
        <taxon>Candidatus Auribacteraceae</taxon>
        <taxon>Candidatus Auribacter</taxon>
    </lineage>
</organism>
<dbReference type="PROSITE" id="PS00688">
    <property type="entry name" value="SIGMA54_INTERACT_3"/>
    <property type="match status" value="1"/>
</dbReference>
<dbReference type="InterPro" id="IPR025943">
    <property type="entry name" value="Sigma_54_int_dom_ATP-bd_2"/>
</dbReference>
<evidence type="ECO:0000256" key="2">
    <source>
        <dbReference type="ARBA" id="ARBA00022840"/>
    </source>
</evidence>
<evidence type="ECO:0000256" key="3">
    <source>
        <dbReference type="ARBA" id="ARBA00023015"/>
    </source>
</evidence>
<dbReference type="InterPro" id="IPR009057">
    <property type="entry name" value="Homeodomain-like_sf"/>
</dbReference>
<name>A0A3A4QXZ5_9BACT</name>
<dbReference type="SMART" id="SM00382">
    <property type="entry name" value="AAA"/>
    <property type="match status" value="1"/>
</dbReference>
<dbReference type="SUPFAM" id="SSF46689">
    <property type="entry name" value="Homeodomain-like"/>
    <property type="match status" value="1"/>
</dbReference>
<evidence type="ECO:0000313" key="7">
    <source>
        <dbReference type="EMBL" id="RJP57642.1"/>
    </source>
</evidence>
<comment type="caution">
    <text evidence="7">The sequence shown here is derived from an EMBL/GenBank/DDBJ whole genome shotgun (WGS) entry which is preliminary data.</text>
</comment>
<dbReference type="PROSITE" id="PS50045">
    <property type="entry name" value="SIGMA54_INTERACT_4"/>
    <property type="match status" value="1"/>
</dbReference>
<dbReference type="FunFam" id="3.40.50.300:FF:000006">
    <property type="entry name" value="DNA-binding transcriptional regulator NtrC"/>
    <property type="match status" value="1"/>
</dbReference>
<dbReference type="GO" id="GO:0006355">
    <property type="term" value="P:regulation of DNA-templated transcription"/>
    <property type="evidence" value="ECO:0007669"/>
    <property type="project" value="InterPro"/>
</dbReference>
<keyword evidence="4" id="KW-0238">DNA-binding</keyword>
<evidence type="ECO:0000313" key="8">
    <source>
        <dbReference type="Proteomes" id="UP000266426"/>
    </source>
</evidence>
<dbReference type="SUPFAM" id="SSF55781">
    <property type="entry name" value="GAF domain-like"/>
    <property type="match status" value="1"/>
</dbReference>
<dbReference type="Gene3D" id="1.10.8.60">
    <property type="match status" value="1"/>
</dbReference>
<keyword evidence="1" id="KW-0547">Nucleotide-binding</keyword>
<dbReference type="SUPFAM" id="SSF52540">
    <property type="entry name" value="P-loop containing nucleoside triphosphate hydrolases"/>
    <property type="match status" value="1"/>
</dbReference>
<dbReference type="InterPro" id="IPR058031">
    <property type="entry name" value="AAA_lid_NorR"/>
</dbReference>
<evidence type="ECO:0000256" key="4">
    <source>
        <dbReference type="ARBA" id="ARBA00023125"/>
    </source>
</evidence>
<dbReference type="Pfam" id="PF13185">
    <property type="entry name" value="GAF_2"/>
    <property type="match status" value="1"/>
</dbReference>
<dbReference type="Proteomes" id="UP000266426">
    <property type="component" value="Unassembled WGS sequence"/>
</dbReference>
<dbReference type="GO" id="GO:0005524">
    <property type="term" value="F:ATP binding"/>
    <property type="evidence" value="ECO:0007669"/>
    <property type="project" value="UniProtKB-KW"/>
</dbReference>
<keyword evidence="3" id="KW-0805">Transcription regulation</keyword>
<dbReference type="EMBL" id="QZJZ01000077">
    <property type="protein sequence ID" value="RJP57642.1"/>
    <property type="molecule type" value="Genomic_DNA"/>
</dbReference>
<evidence type="ECO:0000259" key="6">
    <source>
        <dbReference type="PROSITE" id="PS50045"/>
    </source>
</evidence>
<dbReference type="Gene3D" id="3.30.450.40">
    <property type="match status" value="1"/>
</dbReference>
<gene>
    <name evidence="7" type="ORF">C4541_09760</name>
</gene>
<dbReference type="InterPro" id="IPR029016">
    <property type="entry name" value="GAF-like_dom_sf"/>
</dbReference>
<keyword evidence="5" id="KW-0804">Transcription</keyword>
<evidence type="ECO:0000256" key="1">
    <source>
        <dbReference type="ARBA" id="ARBA00022741"/>
    </source>
</evidence>
<dbReference type="GO" id="GO:0043565">
    <property type="term" value="F:sequence-specific DNA binding"/>
    <property type="evidence" value="ECO:0007669"/>
    <property type="project" value="InterPro"/>
</dbReference>
<dbReference type="PROSITE" id="PS00675">
    <property type="entry name" value="SIGMA54_INTERACT_1"/>
    <property type="match status" value="1"/>
</dbReference>
<dbReference type="InterPro" id="IPR002078">
    <property type="entry name" value="Sigma_54_int"/>
</dbReference>
<sequence length="498" mass="55592">MNNVDYKKYFELLLSASKLINASFSLNQALEDIIKAATLSLSAEAASLLFVNQRTQTLFFKAASGNVADALKDQSINLGEGIVGWVAKERKSLIVHDAKSDPRHKSDIDKDTGFSTRSIIASPVEYQGEVLGTLEVLNPIDKPYFDENDLILLEALASQVAIVIRHCTSYAKLNQQNIELKKVINLEHKIIGNSTVIQNVLQRIAKIAPFDVTVLINGESGTGKELVARALHDNSPRSKKPFIAINCTALPENLIESELFGHEKGAFTGAIASRKGKFETASGGTLFLDEIGDMGMSMQAKILRVLETNIYERVGSDQPMQANVRIIAATNKNLKQLVDEQKFREDLYYRLNEMQIELPPLKERKSDIMLLVNHFLNIFSASFHKEVTGISKEVKDILMNYDWPGNIRELKNVIKAAVVLCDTDTLEECDLPEEIRTVNVEVFSLTGETGSLDLLEKKYIAKILKENNWKKSKTAKILNISRPTLDAKIKQYGILIQK</sequence>
<dbReference type="InterPro" id="IPR025944">
    <property type="entry name" value="Sigma_54_int_dom_CS"/>
</dbReference>
<protein>
    <submittedName>
        <fullName evidence="7">Sigma-54-dependent Fis family transcriptional regulator</fullName>
    </submittedName>
</protein>
<dbReference type="Gene3D" id="1.10.10.60">
    <property type="entry name" value="Homeodomain-like"/>
    <property type="match status" value="1"/>
</dbReference>
<dbReference type="PROSITE" id="PS00676">
    <property type="entry name" value="SIGMA54_INTERACT_2"/>
    <property type="match status" value="1"/>
</dbReference>
<dbReference type="InterPro" id="IPR025662">
    <property type="entry name" value="Sigma_54_int_dom_ATP-bd_1"/>
</dbReference>
<accession>A0A3A4QXZ5</accession>
<dbReference type="Pfam" id="PF00158">
    <property type="entry name" value="Sigma54_activat"/>
    <property type="match status" value="1"/>
</dbReference>
<dbReference type="InterPro" id="IPR003593">
    <property type="entry name" value="AAA+_ATPase"/>
</dbReference>
<dbReference type="InterPro" id="IPR002197">
    <property type="entry name" value="HTH_Fis"/>
</dbReference>
<dbReference type="InterPro" id="IPR027417">
    <property type="entry name" value="P-loop_NTPase"/>
</dbReference>
<dbReference type="Gene3D" id="3.40.50.300">
    <property type="entry name" value="P-loop containing nucleotide triphosphate hydrolases"/>
    <property type="match status" value="1"/>
</dbReference>
<feature type="domain" description="Sigma-54 factor interaction" evidence="6">
    <location>
        <begin position="190"/>
        <end position="419"/>
    </location>
</feature>